<protein>
    <submittedName>
        <fullName evidence="1">Uncharacterized protein</fullName>
    </submittedName>
</protein>
<organism evidence="1 2">
    <name type="scientific">Marasmius oreades</name>
    <name type="common">fairy-ring Marasmius</name>
    <dbReference type="NCBI Taxonomy" id="181124"/>
    <lineage>
        <taxon>Eukaryota</taxon>
        <taxon>Fungi</taxon>
        <taxon>Dikarya</taxon>
        <taxon>Basidiomycota</taxon>
        <taxon>Agaricomycotina</taxon>
        <taxon>Agaricomycetes</taxon>
        <taxon>Agaricomycetidae</taxon>
        <taxon>Agaricales</taxon>
        <taxon>Marasmiineae</taxon>
        <taxon>Marasmiaceae</taxon>
        <taxon>Marasmius</taxon>
    </lineage>
</organism>
<accession>A0A9P7UZS1</accession>
<dbReference type="OrthoDB" id="2953266at2759"/>
<gene>
    <name evidence="1" type="ORF">E1B28_004974</name>
</gene>
<comment type="caution">
    <text evidence="1">The sequence shown here is derived from an EMBL/GenBank/DDBJ whole genome shotgun (WGS) entry which is preliminary data.</text>
</comment>
<keyword evidence="2" id="KW-1185">Reference proteome</keyword>
<proteinExistence type="predicted"/>
<dbReference type="GeneID" id="66074050"/>
<dbReference type="EMBL" id="CM032182">
    <property type="protein sequence ID" value="KAG7097642.1"/>
    <property type="molecule type" value="Genomic_DNA"/>
</dbReference>
<dbReference type="KEGG" id="more:E1B28_004974"/>
<evidence type="ECO:0000313" key="1">
    <source>
        <dbReference type="EMBL" id="KAG7097642.1"/>
    </source>
</evidence>
<dbReference type="Proteomes" id="UP001049176">
    <property type="component" value="Chromosome 2"/>
</dbReference>
<name>A0A9P7UZS1_9AGAR</name>
<reference evidence="1" key="1">
    <citation type="journal article" date="2021" name="Genome Biol. Evol.">
        <title>The assembled and annotated genome of the fairy-ring fungus Marasmius oreades.</title>
        <authorList>
            <person name="Hiltunen M."/>
            <person name="Ament-Velasquez S.L."/>
            <person name="Johannesson H."/>
        </authorList>
    </citation>
    <scope>NUCLEOTIDE SEQUENCE</scope>
    <source>
        <strain evidence="1">03SP1</strain>
    </source>
</reference>
<dbReference type="RefSeq" id="XP_043014112.1">
    <property type="nucleotide sequence ID" value="XM_043149506.1"/>
</dbReference>
<sequence>MEEHDSLLQTTSQSWNYSPIHSALCVPGSRRLRVSLIDSEYRWMKPWLTLVVPVVYLSGSIENSSIKHQRRSEDPPIYLFLHPLSSFPLLEEDSVLPIHTWSHDENGETPIPHHHCEYLGLPTKLNVSESSSRAYRWPSETYKIIHKWQVARGFDPTTADFARYLEYPIYEVLSESEAGRFEELNIGLSGRSPAEESLSQDDLRQHSTVTAYDTEEDSMNVDSPISASPLHDIRSKLSTSTQLQPGDVDMELDQCSIRFEGLSTASAPITDMEVD</sequence>
<dbReference type="AlphaFoldDB" id="A0A9P7UZS1"/>
<evidence type="ECO:0000313" key="2">
    <source>
        <dbReference type="Proteomes" id="UP001049176"/>
    </source>
</evidence>